<dbReference type="InParanoid" id="A0A409YD33"/>
<keyword evidence="1" id="KW-0472">Membrane</keyword>
<dbReference type="EMBL" id="NHYE01000978">
    <property type="protein sequence ID" value="PPR00922.1"/>
    <property type="molecule type" value="Genomic_DNA"/>
</dbReference>
<sequence length="314" mass="35032">MGHPNTAQLHYVEVMCESIVHDPDRKYRQPKKMPMIHRVMFIAGIVMWCLASVHLGLVIQQVTHVVTPIPNAQAQASIATTQFMIGDMIIIWRVWAVWGRNYWVALVPLLLMLASAGVRFAEAAKLVTFAMRPRIGDVATALLVTNVLLCTMLISFRIWYMQWQMNKLLGRAPSTKSQNRYTGILMLIIESGAIYALSQIIDLILDDIHSDGIHTVLDIQVPLAGILPTLIVLVVHFDLVPGTQTTETYNTTVSMKFQAGSGGDTLNSTTMRGTKKTNVSFKTETSDDSNEIALQYPSNYSNPNLRYKVNEGNV</sequence>
<evidence type="ECO:0000256" key="1">
    <source>
        <dbReference type="SAM" id="Phobius"/>
    </source>
</evidence>
<dbReference type="OrthoDB" id="3250682at2759"/>
<reference evidence="2 3" key="1">
    <citation type="journal article" date="2018" name="Evol. Lett.">
        <title>Horizontal gene cluster transfer increased hallucinogenic mushroom diversity.</title>
        <authorList>
            <person name="Reynolds H.T."/>
            <person name="Vijayakumar V."/>
            <person name="Gluck-Thaler E."/>
            <person name="Korotkin H.B."/>
            <person name="Matheny P.B."/>
            <person name="Slot J.C."/>
        </authorList>
    </citation>
    <scope>NUCLEOTIDE SEQUENCE [LARGE SCALE GENOMIC DNA]</scope>
    <source>
        <strain evidence="2 3">SRW20</strain>
    </source>
</reference>
<dbReference type="AlphaFoldDB" id="A0A409YD33"/>
<keyword evidence="1" id="KW-0812">Transmembrane</keyword>
<feature type="transmembrane region" description="Helical" evidence="1">
    <location>
        <begin position="76"/>
        <end position="95"/>
    </location>
</feature>
<organism evidence="2 3">
    <name type="scientific">Gymnopilus dilepis</name>
    <dbReference type="NCBI Taxonomy" id="231916"/>
    <lineage>
        <taxon>Eukaryota</taxon>
        <taxon>Fungi</taxon>
        <taxon>Dikarya</taxon>
        <taxon>Basidiomycota</taxon>
        <taxon>Agaricomycotina</taxon>
        <taxon>Agaricomycetes</taxon>
        <taxon>Agaricomycetidae</taxon>
        <taxon>Agaricales</taxon>
        <taxon>Agaricineae</taxon>
        <taxon>Hymenogastraceae</taxon>
        <taxon>Gymnopilus</taxon>
    </lineage>
</organism>
<protein>
    <submittedName>
        <fullName evidence="2">Uncharacterized protein</fullName>
    </submittedName>
</protein>
<feature type="transmembrane region" description="Helical" evidence="1">
    <location>
        <begin position="102"/>
        <end position="121"/>
    </location>
</feature>
<evidence type="ECO:0000313" key="2">
    <source>
        <dbReference type="EMBL" id="PPR00922.1"/>
    </source>
</evidence>
<feature type="transmembrane region" description="Helical" evidence="1">
    <location>
        <begin position="181"/>
        <end position="201"/>
    </location>
</feature>
<accession>A0A409YD33</accession>
<feature type="transmembrane region" description="Helical" evidence="1">
    <location>
        <begin position="221"/>
        <end position="240"/>
    </location>
</feature>
<name>A0A409YD33_9AGAR</name>
<comment type="caution">
    <text evidence="2">The sequence shown here is derived from an EMBL/GenBank/DDBJ whole genome shotgun (WGS) entry which is preliminary data.</text>
</comment>
<feature type="transmembrane region" description="Helical" evidence="1">
    <location>
        <begin position="141"/>
        <end position="160"/>
    </location>
</feature>
<dbReference type="Proteomes" id="UP000284706">
    <property type="component" value="Unassembled WGS sequence"/>
</dbReference>
<evidence type="ECO:0000313" key="3">
    <source>
        <dbReference type="Proteomes" id="UP000284706"/>
    </source>
</evidence>
<gene>
    <name evidence="2" type="ORF">CVT26_015532</name>
</gene>
<proteinExistence type="predicted"/>
<feature type="transmembrane region" description="Helical" evidence="1">
    <location>
        <begin position="35"/>
        <end position="56"/>
    </location>
</feature>
<keyword evidence="1" id="KW-1133">Transmembrane helix</keyword>
<keyword evidence="3" id="KW-1185">Reference proteome</keyword>